<comment type="similarity">
    <text evidence="10 11">Belongs to the class-III pyridoxal-phosphate-dependent aminotransferase family. BioA subfamily.</text>
</comment>
<dbReference type="EC" id="2.6.1.62" evidence="11"/>
<keyword evidence="7 11" id="KW-0949">S-adenosyl-L-methionine</keyword>
<evidence type="ECO:0000256" key="5">
    <source>
        <dbReference type="ARBA" id="ARBA00022576"/>
    </source>
</evidence>
<keyword evidence="4 11" id="KW-0963">Cytoplasm</keyword>
<feature type="binding site" evidence="11">
    <location>
        <position position="63"/>
    </location>
    <ligand>
        <name>substrate</name>
    </ligand>
</feature>
<dbReference type="InterPro" id="IPR005815">
    <property type="entry name" value="BioA"/>
</dbReference>
<dbReference type="PANTHER" id="PTHR42684">
    <property type="entry name" value="ADENOSYLMETHIONINE-8-AMINO-7-OXONONANOATE AMINOTRANSFERASE"/>
    <property type="match status" value="1"/>
</dbReference>
<feature type="binding site" evidence="11">
    <location>
        <position position="291"/>
    </location>
    <ligand>
        <name>substrate</name>
    </ligand>
</feature>
<evidence type="ECO:0000256" key="10">
    <source>
        <dbReference type="ARBA" id="ARBA00060970"/>
    </source>
</evidence>
<comment type="cofactor">
    <cofactor evidence="1 11">
        <name>pyridoxal 5'-phosphate</name>
        <dbReference type="ChEBI" id="CHEBI:597326"/>
    </cofactor>
</comment>
<keyword evidence="6 11" id="KW-0808">Transferase</keyword>
<dbReference type="GO" id="GO:0030170">
    <property type="term" value="F:pyridoxal phosphate binding"/>
    <property type="evidence" value="ECO:0007669"/>
    <property type="project" value="UniProtKB-UniRule"/>
</dbReference>
<reference evidence="12 13" key="1">
    <citation type="submission" date="2022-04" db="EMBL/GenBank/DDBJ databases">
        <title>Genome sequence of C. roseum typestrain.</title>
        <authorList>
            <person name="Poehlein A."/>
            <person name="Schoch T."/>
            <person name="Duerre P."/>
            <person name="Daniel R."/>
        </authorList>
    </citation>
    <scope>NUCLEOTIDE SEQUENCE [LARGE SCALE GENOMIC DNA]</scope>
    <source>
        <strain evidence="12 13">DSM 7320</strain>
    </source>
</reference>
<evidence type="ECO:0000313" key="12">
    <source>
        <dbReference type="EMBL" id="URZ13159.1"/>
    </source>
</evidence>
<dbReference type="Proteomes" id="UP000190951">
    <property type="component" value="Chromosome"/>
</dbReference>
<evidence type="ECO:0000256" key="1">
    <source>
        <dbReference type="ARBA" id="ARBA00001933"/>
    </source>
</evidence>
<evidence type="ECO:0000256" key="8">
    <source>
        <dbReference type="ARBA" id="ARBA00022756"/>
    </source>
</evidence>
<evidence type="ECO:0000313" key="13">
    <source>
        <dbReference type="Proteomes" id="UP000190951"/>
    </source>
</evidence>
<name>A0A1S8L824_9CLOT</name>
<dbReference type="SUPFAM" id="SSF53383">
    <property type="entry name" value="PLP-dependent transferases"/>
    <property type="match status" value="1"/>
</dbReference>
<evidence type="ECO:0000256" key="6">
    <source>
        <dbReference type="ARBA" id="ARBA00022679"/>
    </source>
</evidence>
<proteinExistence type="inferred from homology"/>
<comment type="catalytic activity">
    <reaction evidence="11">
        <text>(8S)-8-amino-7-oxononanoate + S-adenosyl-L-methionine = S-adenosyl-4-methylsulfanyl-2-oxobutanoate + (7R,8S)-7,8-diammoniononanoate</text>
        <dbReference type="Rhea" id="RHEA:16861"/>
        <dbReference type="ChEBI" id="CHEBI:16490"/>
        <dbReference type="ChEBI" id="CHEBI:59789"/>
        <dbReference type="ChEBI" id="CHEBI:149468"/>
        <dbReference type="ChEBI" id="CHEBI:149469"/>
        <dbReference type="EC" id="2.6.1.62"/>
    </reaction>
</comment>
<dbReference type="InterPro" id="IPR015424">
    <property type="entry name" value="PyrdxlP-dep_Trfase"/>
</dbReference>
<comment type="function">
    <text evidence="11">Catalyzes the transfer of the alpha-amino group from S-adenosyl-L-methionine (SAM) to 7-keto-8-aminopelargonic acid (KAPA) to form 7,8-diaminopelargonic acid (DAPA). It is the only aminotransferase known to utilize SAM as an amino donor.</text>
</comment>
<dbReference type="InterPro" id="IPR005814">
    <property type="entry name" value="Aminotrans_3"/>
</dbReference>
<dbReference type="PROSITE" id="PS00600">
    <property type="entry name" value="AA_TRANSFER_CLASS_3"/>
    <property type="match status" value="1"/>
</dbReference>
<dbReference type="GO" id="GO:0004015">
    <property type="term" value="F:adenosylmethionine-8-amino-7-oxononanoate transaminase activity"/>
    <property type="evidence" value="ECO:0007669"/>
    <property type="project" value="UniProtKB-UniRule"/>
</dbReference>
<dbReference type="CDD" id="cd00610">
    <property type="entry name" value="OAT_like"/>
    <property type="match status" value="1"/>
</dbReference>
<evidence type="ECO:0000256" key="3">
    <source>
        <dbReference type="ARBA" id="ARBA00011738"/>
    </source>
</evidence>
<dbReference type="InterPro" id="IPR015421">
    <property type="entry name" value="PyrdxlP-dep_Trfase_major"/>
</dbReference>
<dbReference type="NCBIfam" id="NF004624">
    <property type="entry name" value="PRK05964.1"/>
    <property type="match status" value="1"/>
</dbReference>
<dbReference type="KEGG" id="crw:CROST_039090"/>
<dbReference type="AlphaFoldDB" id="A0A1S8L824"/>
<dbReference type="InterPro" id="IPR015422">
    <property type="entry name" value="PyrdxlP-dep_Trfase_small"/>
</dbReference>
<comment type="subcellular location">
    <subcellularLocation>
        <location evidence="2 11">Cytoplasm</location>
    </subcellularLocation>
</comment>
<feature type="binding site" evidence="11">
    <location>
        <position position="156"/>
    </location>
    <ligand>
        <name>substrate</name>
    </ligand>
</feature>
<feature type="binding site" evidence="11">
    <location>
        <position position="326"/>
    </location>
    <ligand>
        <name>substrate</name>
    </ligand>
</feature>
<dbReference type="Gene3D" id="3.40.640.10">
    <property type="entry name" value="Type I PLP-dependent aspartate aminotransferase-like (Major domain)"/>
    <property type="match status" value="1"/>
</dbReference>
<sequence>MMINKIEKSVDMNLVEKDLKYIWHPCSQMKDYEELKPIIIDHGKGIYLYDKEGKEYIDIVSSWWCNLLGHCNPKINEYIKNQLDKLEHVIFANFSHEAAIELCEELIKVLPKGLTKFNFADNGSASVECALKMSFQYQYQTGNKKKTKFMCLSEGYHGETIGALSVGGMDLYAKIYKPMLMDAIHVQAPDCYRCSYGKDRKSCEVECFEHLEKAFEKWGEETCAIIVEPLLQGSAGMKIYPASYLRKLRRLCDEYKVLLIADEIATGFGRTGKMFAFDHAKVSPDIMCVSKALTGGYMPMSITITTEKIYNAFYDDYNKGKAFMHSHTYSGNPLGCSAALAVQKILREENILDNAKIKAEYLNSKLNNALLENPHIGEIRHIGLINAMELVTNKETKEGYDPRLRIGYGIYKRALNKGLILRPLGNVLYFNPPLNIKEDEIDKAVSICKEVIEDFLN</sequence>
<gene>
    <name evidence="11 12" type="primary">bioA</name>
    <name evidence="12" type="ORF">CROST_039090</name>
</gene>
<dbReference type="FunFam" id="3.40.640.10:FF:000078">
    <property type="entry name" value="Adenosylmethionine-8-amino-7-oxononanoate aminotransferase"/>
    <property type="match status" value="1"/>
</dbReference>
<evidence type="ECO:0000256" key="9">
    <source>
        <dbReference type="ARBA" id="ARBA00022898"/>
    </source>
</evidence>
<organism evidence="12 13">
    <name type="scientific">Clostridium felsineum</name>
    <dbReference type="NCBI Taxonomy" id="36839"/>
    <lineage>
        <taxon>Bacteria</taxon>
        <taxon>Bacillati</taxon>
        <taxon>Bacillota</taxon>
        <taxon>Clostridia</taxon>
        <taxon>Eubacteriales</taxon>
        <taxon>Clostridiaceae</taxon>
        <taxon>Clostridium</taxon>
    </lineage>
</organism>
<keyword evidence="5 11" id="KW-0032">Aminotransferase</keyword>
<feature type="binding site" evidence="11">
    <location>
        <position position="262"/>
    </location>
    <ligand>
        <name>pyridoxal 5'-phosphate</name>
        <dbReference type="ChEBI" id="CHEBI:597326"/>
    </ligand>
</feature>
<keyword evidence="13" id="KW-1185">Reference proteome</keyword>
<keyword evidence="8 11" id="KW-0093">Biotin biosynthesis</keyword>
<dbReference type="Gene3D" id="3.90.1150.10">
    <property type="entry name" value="Aspartate Aminotransferase, domain 1"/>
    <property type="match status" value="1"/>
</dbReference>
<dbReference type="HAMAP" id="MF_00834">
    <property type="entry name" value="BioA"/>
    <property type="match status" value="1"/>
</dbReference>
<comment type="pathway">
    <text evidence="11">Cofactor biosynthesis; biotin biosynthesis; 7,8-diaminononanoate from 8-amino-7-oxononanoate (SAM route): step 1/1.</text>
</comment>
<dbReference type="NCBIfam" id="TIGR00508">
    <property type="entry name" value="bioA"/>
    <property type="match status" value="1"/>
</dbReference>
<evidence type="ECO:0000256" key="2">
    <source>
        <dbReference type="ARBA" id="ARBA00004496"/>
    </source>
</evidence>
<evidence type="ECO:0000256" key="11">
    <source>
        <dbReference type="HAMAP-Rule" id="MF_00834"/>
    </source>
</evidence>
<keyword evidence="9 11" id="KW-0663">Pyridoxal phosphate</keyword>
<feature type="modified residue" description="N6-(pyridoxal phosphate)lysine" evidence="11">
    <location>
        <position position="291"/>
    </location>
</feature>
<dbReference type="GO" id="GO:0009102">
    <property type="term" value="P:biotin biosynthetic process"/>
    <property type="evidence" value="ECO:0007669"/>
    <property type="project" value="UniProtKB-UniRule"/>
</dbReference>
<protein>
    <recommendedName>
        <fullName evidence="11">Adenosylmethionine-8-amino-7-oxononanoate aminotransferase</fullName>
        <ecNumber evidence="11">2.6.1.62</ecNumber>
    </recommendedName>
    <alternativeName>
        <fullName evidence="11">7,8-diamino-pelargonic acid aminotransferase</fullName>
        <shortName evidence="11">DAPA AT</shortName>
        <shortName evidence="11">DAPA aminotransferase</shortName>
    </alternativeName>
    <alternativeName>
        <fullName evidence="11">7,8-diaminononanoate synthase</fullName>
        <shortName evidence="11">DANS</shortName>
    </alternativeName>
    <alternativeName>
        <fullName evidence="11">Diaminopelargonic acid synthase</fullName>
    </alternativeName>
</protein>
<feature type="binding site" evidence="11">
    <location>
        <begin position="123"/>
        <end position="124"/>
    </location>
    <ligand>
        <name>pyridoxal 5'-phosphate</name>
        <dbReference type="ChEBI" id="CHEBI:597326"/>
    </ligand>
</feature>
<dbReference type="GO" id="GO:0005737">
    <property type="term" value="C:cytoplasm"/>
    <property type="evidence" value="ECO:0007669"/>
    <property type="project" value="UniProtKB-SubCell"/>
</dbReference>
<dbReference type="PANTHER" id="PTHR42684:SF17">
    <property type="entry name" value="ADENOSYLMETHIONINE-8-AMINO-7-OXONONANOATE AMINOTRANSFERASE"/>
    <property type="match status" value="1"/>
</dbReference>
<dbReference type="InterPro" id="IPR049704">
    <property type="entry name" value="Aminotrans_3_PPA_site"/>
</dbReference>
<dbReference type="PIRSF" id="PIRSF000521">
    <property type="entry name" value="Transaminase_4ab_Lys_Orn"/>
    <property type="match status" value="1"/>
</dbReference>
<accession>A0A1S8L824</accession>
<feature type="site" description="Participates in the substrate recognition with KAPA and in a stacking interaction with the adenine ring of SAM" evidence="11">
    <location>
        <position position="26"/>
    </location>
</feature>
<evidence type="ECO:0000256" key="7">
    <source>
        <dbReference type="ARBA" id="ARBA00022691"/>
    </source>
</evidence>
<dbReference type="STRING" id="84029.CROST_18870"/>
<comment type="subunit">
    <text evidence="3 11">Homodimer.</text>
</comment>
<feature type="binding site" evidence="11">
    <location>
        <position position="422"/>
    </location>
    <ligand>
        <name>substrate</name>
    </ligand>
</feature>
<evidence type="ECO:0000256" key="4">
    <source>
        <dbReference type="ARBA" id="ARBA00022490"/>
    </source>
</evidence>
<dbReference type="Pfam" id="PF00202">
    <property type="entry name" value="Aminotran_3"/>
    <property type="match status" value="1"/>
</dbReference>
<feature type="binding site" evidence="11">
    <location>
        <begin position="327"/>
        <end position="328"/>
    </location>
    <ligand>
        <name>pyridoxal 5'-phosphate</name>
        <dbReference type="ChEBI" id="CHEBI:597326"/>
    </ligand>
</feature>
<dbReference type="EMBL" id="CP096983">
    <property type="protein sequence ID" value="URZ13159.1"/>
    <property type="molecule type" value="Genomic_DNA"/>
</dbReference>